<gene>
    <name evidence="1" type="ORF">DFH08DRAFT_1029728</name>
</gene>
<evidence type="ECO:0000313" key="2">
    <source>
        <dbReference type="Proteomes" id="UP001218218"/>
    </source>
</evidence>
<protein>
    <submittedName>
        <fullName evidence="1">Uncharacterized protein</fullName>
    </submittedName>
</protein>
<reference evidence="1" key="1">
    <citation type="submission" date="2023-03" db="EMBL/GenBank/DDBJ databases">
        <title>Massive genome expansion in bonnet fungi (Mycena s.s.) driven by repeated elements and novel gene families across ecological guilds.</title>
        <authorList>
            <consortium name="Lawrence Berkeley National Laboratory"/>
            <person name="Harder C.B."/>
            <person name="Miyauchi S."/>
            <person name="Viragh M."/>
            <person name="Kuo A."/>
            <person name="Thoen E."/>
            <person name="Andreopoulos B."/>
            <person name="Lu D."/>
            <person name="Skrede I."/>
            <person name="Drula E."/>
            <person name="Henrissat B."/>
            <person name="Morin E."/>
            <person name="Kohler A."/>
            <person name="Barry K."/>
            <person name="LaButti K."/>
            <person name="Morin E."/>
            <person name="Salamov A."/>
            <person name="Lipzen A."/>
            <person name="Mereny Z."/>
            <person name="Hegedus B."/>
            <person name="Baldrian P."/>
            <person name="Stursova M."/>
            <person name="Weitz H."/>
            <person name="Taylor A."/>
            <person name="Grigoriev I.V."/>
            <person name="Nagy L.G."/>
            <person name="Martin F."/>
            <person name="Kauserud H."/>
        </authorList>
    </citation>
    <scope>NUCLEOTIDE SEQUENCE</scope>
    <source>
        <strain evidence="1">CBHHK002</strain>
    </source>
</reference>
<accession>A0AAD6ZHQ2</accession>
<dbReference type="EMBL" id="JARIHO010000047">
    <property type="protein sequence ID" value="KAJ7323347.1"/>
    <property type="molecule type" value="Genomic_DNA"/>
</dbReference>
<dbReference type="AlphaFoldDB" id="A0AAD6ZHQ2"/>
<comment type="caution">
    <text evidence="1">The sequence shown here is derived from an EMBL/GenBank/DDBJ whole genome shotgun (WGS) entry which is preliminary data.</text>
</comment>
<sequence length="213" mass="22830">MGERQQRRHLHATEGHGEAGWDAGWGLIRAKFAHMGRRSLPDACVEADETSVADARRCGDEPTNRLNTEGRINVQVGPTVLELSNKGGRQPKSVVCVKGTGFYSRGLYLGNTKTGKVPNVNIAETPNITEYGFSGEQGSSAVLDAKILSFPQQLEASTCTYATFTSLGVLADACSVDGSPCNVLGTNSWVPDSARMNPRDVDERERCDGAATI</sequence>
<dbReference type="Proteomes" id="UP001218218">
    <property type="component" value="Unassembled WGS sequence"/>
</dbReference>
<proteinExistence type="predicted"/>
<keyword evidence="2" id="KW-1185">Reference proteome</keyword>
<evidence type="ECO:0000313" key="1">
    <source>
        <dbReference type="EMBL" id="KAJ7323347.1"/>
    </source>
</evidence>
<organism evidence="1 2">
    <name type="scientific">Mycena albidolilacea</name>
    <dbReference type="NCBI Taxonomy" id="1033008"/>
    <lineage>
        <taxon>Eukaryota</taxon>
        <taxon>Fungi</taxon>
        <taxon>Dikarya</taxon>
        <taxon>Basidiomycota</taxon>
        <taxon>Agaricomycotina</taxon>
        <taxon>Agaricomycetes</taxon>
        <taxon>Agaricomycetidae</taxon>
        <taxon>Agaricales</taxon>
        <taxon>Marasmiineae</taxon>
        <taxon>Mycenaceae</taxon>
        <taxon>Mycena</taxon>
    </lineage>
</organism>
<name>A0AAD6ZHQ2_9AGAR</name>